<gene>
    <name evidence="2" type="ORF">BKA07_001227</name>
</gene>
<feature type="region of interest" description="Disordered" evidence="1">
    <location>
        <begin position="325"/>
        <end position="348"/>
    </location>
</feature>
<protein>
    <recommendedName>
        <fullName evidence="4">Ketopantoate reductase N-terminal domain-containing protein</fullName>
    </recommendedName>
</protein>
<sequence>MRVLFQGAGAIGVAGAALFGDRHEASVASRTPSPRPRAAFPRRVGNLDSSPSRAPSADAGRDDPVRNDVVRDFVGWRVSDVAATRRVTIIDWADAREAGTTRRTGGPQRRRRDRPWDLIVLTTRPGDLDQDVVDAIAECAPVFLAITSQVADDLRLARSMFPGIEVLIFGPAFLSERVDASEVPVVGRQVRYWAPAGLPRFLIAGRSHAVTRLSRSLGALVLPVPVAMVTMPPAVFIPYAGELSARSGRWTALRLHLRRPTKAAAEAVHALTGVRLPMSASLAGLILDAMERVVPFDVGAYAGRHFGRHEGQTLDMLEAWIARETERSPSGETQRSPGRVAAPTDERLPAAALRDLAQALRPRVTSKPMP</sequence>
<evidence type="ECO:0000256" key="1">
    <source>
        <dbReference type="SAM" id="MobiDB-lite"/>
    </source>
</evidence>
<feature type="compositionally biased region" description="Low complexity" evidence="1">
    <location>
        <begin position="26"/>
        <end position="58"/>
    </location>
</feature>
<evidence type="ECO:0000313" key="2">
    <source>
        <dbReference type="EMBL" id="NJC56192.1"/>
    </source>
</evidence>
<evidence type="ECO:0000313" key="3">
    <source>
        <dbReference type="Proteomes" id="UP000576792"/>
    </source>
</evidence>
<dbReference type="AlphaFoldDB" id="A0A846S3V3"/>
<dbReference type="EMBL" id="JAATJN010000001">
    <property type="protein sequence ID" value="NJC56192.1"/>
    <property type="molecule type" value="Genomic_DNA"/>
</dbReference>
<reference evidence="2 3" key="1">
    <citation type="submission" date="2020-03" db="EMBL/GenBank/DDBJ databases">
        <title>Sequencing the genomes of 1000 actinobacteria strains.</title>
        <authorList>
            <person name="Klenk H.-P."/>
        </authorList>
    </citation>
    <scope>NUCLEOTIDE SEQUENCE [LARGE SCALE GENOMIC DNA]</scope>
    <source>
        <strain evidence="2 3">DSM 18964</strain>
    </source>
</reference>
<organism evidence="2 3">
    <name type="scientific">Brevibacterium marinum</name>
    <dbReference type="NCBI Taxonomy" id="418643"/>
    <lineage>
        <taxon>Bacteria</taxon>
        <taxon>Bacillati</taxon>
        <taxon>Actinomycetota</taxon>
        <taxon>Actinomycetes</taxon>
        <taxon>Micrococcales</taxon>
        <taxon>Brevibacteriaceae</taxon>
        <taxon>Brevibacterium</taxon>
    </lineage>
</organism>
<accession>A0A846S3V3</accession>
<keyword evidence="3" id="KW-1185">Reference proteome</keyword>
<dbReference type="Proteomes" id="UP000576792">
    <property type="component" value="Unassembled WGS sequence"/>
</dbReference>
<dbReference type="RefSeq" id="WP_167950100.1">
    <property type="nucleotide sequence ID" value="NZ_BAAAPQ010000026.1"/>
</dbReference>
<feature type="region of interest" description="Disordered" evidence="1">
    <location>
        <begin position="26"/>
        <end position="64"/>
    </location>
</feature>
<name>A0A846S3V3_9MICO</name>
<comment type="caution">
    <text evidence="2">The sequence shown here is derived from an EMBL/GenBank/DDBJ whole genome shotgun (WGS) entry which is preliminary data.</text>
</comment>
<evidence type="ECO:0008006" key="4">
    <source>
        <dbReference type="Google" id="ProtNLM"/>
    </source>
</evidence>
<proteinExistence type="predicted"/>